<protein>
    <recommendedName>
        <fullName evidence="3 10">4-diphosphocytidyl-2-C-methyl-D-erythritol kinase</fullName>
        <shortName evidence="10">CMK</shortName>
        <ecNumber evidence="2 10">2.7.1.148</ecNumber>
    </recommendedName>
    <alternativeName>
        <fullName evidence="9 10">4-(cytidine-5'-diphospho)-2-C-methyl-D-erythritol kinase</fullName>
    </alternativeName>
</protein>
<comment type="function">
    <text evidence="10">Catalyzes the phosphorylation of the position 2 hydroxy group of 4-diphosphocytidyl-2C-methyl-D-erythritol.</text>
</comment>
<dbReference type="Gene3D" id="3.30.70.890">
    <property type="entry name" value="GHMP kinase, C-terminal domain"/>
    <property type="match status" value="1"/>
</dbReference>
<dbReference type="GO" id="GO:0016114">
    <property type="term" value="P:terpenoid biosynthetic process"/>
    <property type="evidence" value="ECO:0007669"/>
    <property type="project" value="InterPro"/>
</dbReference>
<accession>A0A640VZ14</accession>
<dbReference type="AlphaFoldDB" id="A0A640VZ14"/>
<dbReference type="InterPro" id="IPR020568">
    <property type="entry name" value="Ribosomal_Su5_D2-typ_SF"/>
</dbReference>
<feature type="active site" evidence="10">
    <location>
        <position position="129"/>
    </location>
</feature>
<dbReference type="Pfam" id="PF08544">
    <property type="entry name" value="GHMP_kinases_C"/>
    <property type="match status" value="1"/>
</dbReference>
<keyword evidence="7 10" id="KW-0067">ATP-binding</keyword>
<dbReference type="GO" id="GO:0019288">
    <property type="term" value="P:isopentenyl diphosphate biosynthetic process, methylerythritol 4-phosphate pathway"/>
    <property type="evidence" value="ECO:0007669"/>
    <property type="project" value="UniProtKB-UniRule"/>
</dbReference>
<dbReference type="InterPro" id="IPR013750">
    <property type="entry name" value="GHMP_kinase_C_dom"/>
</dbReference>
<evidence type="ECO:0000256" key="10">
    <source>
        <dbReference type="HAMAP-Rule" id="MF_00061"/>
    </source>
</evidence>
<keyword evidence="8 10" id="KW-0414">Isoprene biosynthesis</keyword>
<organism evidence="13 14">
    <name type="scientific">Roseobacter cerasinus</name>
    <dbReference type="NCBI Taxonomy" id="2602289"/>
    <lineage>
        <taxon>Bacteria</taxon>
        <taxon>Pseudomonadati</taxon>
        <taxon>Pseudomonadota</taxon>
        <taxon>Alphaproteobacteria</taxon>
        <taxon>Rhodobacterales</taxon>
        <taxon>Roseobacteraceae</taxon>
        <taxon>Roseobacter</taxon>
    </lineage>
</organism>
<dbReference type="InterPro" id="IPR006204">
    <property type="entry name" value="GHMP_kinase_N_dom"/>
</dbReference>
<sequence>MHETDAPEGEALEVFAPAKINLTLHVTGQREDGYHLLDSLVVFADVGDRLRLTAGEGLALQVTGRLAAGVPADARNLVWRAAELVGWRGRIDLEKHLPHGGGIGGGSSDAGAFLRAVGWQESAVSLGADVPVCHLGHAARMSGIGDQITPAKDVISFFAVLVNPNVHIATPKVFQNLTAKSNPPMPALPAAGAGGRVWIEWLTTQRNDLQDAAQGVAPVIGDVCVALAETDEVLLTRMSGSGATCFGLYPSARAAHAAAETLAQQHPDWWCVPTVLS</sequence>
<evidence type="ECO:0000256" key="7">
    <source>
        <dbReference type="ARBA" id="ARBA00022840"/>
    </source>
</evidence>
<comment type="pathway">
    <text evidence="10">Isoprenoid biosynthesis; isopentenyl diphosphate biosynthesis via DXP pathway; isopentenyl diphosphate from 1-deoxy-D-xylulose 5-phosphate: step 3/6.</text>
</comment>
<feature type="binding site" evidence="10">
    <location>
        <begin position="98"/>
        <end position="108"/>
    </location>
    <ligand>
        <name>ATP</name>
        <dbReference type="ChEBI" id="CHEBI:30616"/>
    </ligand>
</feature>
<name>A0A640VZ14_9RHOB</name>
<feature type="active site" evidence="10">
    <location>
        <position position="19"/>
    </location>
</feature>
<keyword evidence="4 10" id="KW-0808">Transferase</keyword>
<keyword evidence="14" id="KW-1185">Reference proteome</keyword>
<dbReference type="PANTHER" id="PTHR43527">
    <property type="entry name" value="4-DIPHOSPHOCYTIDYL-2-C-METHYL-D-ERYTHRITOL KINASE, CHLOROPLASTIC"/>
    <property type="match status" value="1"/>
</dbReference>
<dbReference type="SUPFAM" id="SSF54211">
    <property type="entry name" value="Ribosomal protein S5 domain 2-like"/>
    <property type="match status" value="1"/>
</dbReference>
<keyword evidence="6 10" id="KW-0418">Kinase</keyword>
<dbReference type="InterPro" id="IPR014721">
    <property type="entry name" value="Ribsml_uS5_D2-typ_fold_subgr"/>
</dbReference>
<dbReference type="EC" id="2.7.1.148" evidence="2 10"/>
<evidence type="ECO:0000256" key="6">
    <source>
        <dbReference type="ARBA" id="ARBA00022777"/>
    </source>
</evidence>
<proteinExistence type="inferred from homology"/>
<comment type="catalytic activity">
    <reaction evidence="10">
        <text>4-CDP-2-C-methyl-D-erythritol + ATP = 4-CDP-2-C-methyl-D-erythritol 2-phosphate + ADP + H(+)</text>
        <dbReference type="Rhea" id="RHEA:18437"/>
        <dbReference type="ChEBI" id="CHEBI:15378"/>
        <dbReference type="ChEBI" id="CHEBI:30616"/>
        <dbReference type="ChEBI" id="CHEBI:57823"/>
        <dbReference type="ChEBI" id="CHEBI:57919"/>
        <dbReference type="ChEBI" id="CHEBI:456216"/>
        <dbReference type="EC" id="2.7.1.148"/>
    </reaction>
</comment>
<dbReference type="Gene3D" id="3.30.230.10">
    <property type="match status" value="1"/>
</dbReference>
<dbReference type="InterPro" id="IPR036554">
    <property type="entry name" value="GHMP_kinase_C_sf"/>
</dbReference>
<evidence type="ECO:0000256" key="5">
    <source>
        <dbReference type="ARBA" id="ARBA00022741"/>
    </source>
</evidence>
<evidence type="ECO:0000256" key="8">
    <source>
        <dbReference type="ARBA" id="ARBA00023229"/>
    </source>
</evidence>
<dbReference type="PIRSF" id="PIRSF010376">
    <property type="entry name" value="IspE"/>
    <property type="match status" value="1"/>
</dbReference>
<dbReference type="UniPathway" id="UPA00056">
    <property type="reaction ID" value="UER00094"/>
</dbReference>
<feature type="domain" description="GHMP kinase C-terminal" evidence="12">
    <location>
        <begin position="213"/>
        <end position="265"/>
    </location>
</feature>
<dbReference type="RefSeq" id="WP_238841115.1">
    <property type="nucleotide sequence ID" value="NZ_BLIV01000010.1"/>
</dbReference>
<feature type="domain" description="GHMP kinase N-terminal" evidence="11">
    <location>
        <begin position="76"/>
        <end position="118"/>
    </location>
</feature>
<dbReference type="InterPro" id="IPR004424">
    <property type="entry name" value="IspE"/>
</dbReference>
<evidence type="ECO:0000256" key="4">
    <source>
        <dbReference type="ARBA" id="ARBA00022679"/>
    </source>
</evidence>
<evidence type="ECO:0000256" key="1">
    <source>
        <dbReference type="ARBA" id="ARBA00009684"/>
    </source>
</evidence>
<dbReference type="PANTHER" id="PTHR43527:SF2">
    <property type="entry name" value="4-DIPHOSPHOCYTIDYL-2-C-METHYL-D-ERYTHRITOL KINASE, CHLOROPLASTIC"/>
    <property type="match status" value="1"/>
</dbReference>
<dbReference type="NCBIfam" id="NF011202">
    <property type="entry name" value="PRK14608.1"/>
    <property type="match status" value="1"/>
</dbReference>
<comment type="caution">
    <text evidence="13">The sequence shown here is derived from an EMBL/GenBank/DDBJ whole genome shotgun (WGS) entry which is preliminary data.</text>
</comment>
<evidence type="ECO:0000313" key="13">
    <source>
        <dbReference type="EMBL" id="GFE52205.1"/>
    </source>
</evidence>
<evidence type="ECO:0000256" key="2">
    <source>
        <dbReference type="ARBA" id="ARBA00012052"/>
    </source>
</evidence>
<evidence type="ECO:0000256" key="3">
    <source>
        <dbReference type="ARBA" id="ARBA00017473"/>
    </source>
</evidence>
<keyword evidence="5 10" id="KW-0547">Nucleotide-binding</keyword>
<gene>
    <name evidence="10 13" type="primary">ispE</name>
    <name evidence="13" type="ORF">So717_39580</name>
</gene>
<dbReference type="GO" id="GO:0005524">
    <property type="term" value="F:ATP binding"/>
    <property type="evidence" value="ECO:0007669"/>
    <property type="project" value="UniProtKB-UniRule"/>
</dbReference>
<dbReference type="EMBL" id="BLIV01000010">
    <property type="protein sequence ID" value="GFE52205.1"/>
    <property type="molecule type" value="Genomic_DNA"/>
</dbReference>
<dbReference type="Pfam" id="PF00288">
    <property type="entry name" value="GHMP_kinases_N"/>
    <property type="match status" value="1"/>
</dbReference>
<reference evidence="13 14" key="1">
    <citation type="submission" date="2019-12" db="EMBL/GenBank/DDBJ databases">
        <title>Roseobacter cerasinus sp. nov., isolated from seawater around aquaculture.</title>
        <authorList>
            <person name="Muramatsu S."/>
            <person name="Takabe Y."/>
            <person name="Mori K."/>
            <person name="Takaichi S."/>
            <person name="Hanada S."/>
        </authorList>
    </citation>
    <scope>NUCLEOTIDE SEQUENCE [LARGE SCALE GENOMIC DNA]</scope>
    <source>
        <strain evidence="13 14">AI77</strain>
    </source>
</reference>
<evidence type="ECO:0000313" key="14">
    <source>
        <dbReference type="Proteomes" id="UP000436522"/>
    </source>
</evidence>
<comment type="similarity">
    <text evidence="1 10">Belongs to the GHMP kinase family. IspE subfamily.</text>
</comment>
<dbReference type="GO" id="GO:0050515">
    <property type="term" value="F:4-(cytidine 5'-diphospho)-2-C-methyl-D-erythritol kinase activity"/>
    <property type="evidence" value="ECO:0007669"/>
    <property type="project" value="UniProtKB-UniRule"/>
</dbReference>
<dbReference type="HAMAP" id="MF_00061">
    <property type="entry name" value="IspE"/>
    <property type="match status" value="1"/>
</dbReference>
<evidence type="ECO:0000259" key="11">
    <source>
        <dbReference type="Pfam" id="PF00288"/>
    </source>
</evidence>
<dbReference type="SUPFAM" id="SSF55060">
    <property type="entry name" value="GHMP Kinase, C-terminal domain"/>
    <property type="match status" value="1"/>
</dbReference>
<evidence type="ECO:0000259" key="12">
    <source>
        <dbReference type="Pfam" id="PF08544"/>
    </source>
</evidence>
<dbReference type="Proteomes" id="UP000436522">
    <property type="component" value="Unassembled WGS sequence"/>
</dbReference>
<evidence type="ECO:0000256" key="9">
    <source>
        <dbReference type="ARBA" id="ARBA00032554"/>
    </source>
</evidence>